<organism evidence="4 5">
    <name type="scientific">Clitoria ternatea</name>
    <name type="common">Butterfly pea</name>
    <dbReference type="NCBI Taxonomy" id="43366"/>
    <lineage>
        <taxon>Eukaryota</taxon>
        <taxon>Viridiplantae</taxon>
        <taxon>Streptophyta</taxon>
        <taxon>Embryophyta</taxon>
        <taxon>Tracheophyta</taxon>
        <taxon>Spermatophyta</taxon>
        <taxon>Magnoliopsida</taxon>
        <taxon>eudicotyledons</taxon>
        <taxon>Gunneridae</taxon>
        <taxon>Pentapetalae</taxon>
        <taxon>rosids</taxon>
        <taxon>fabids</taxon>
        <taxon>Fabales</taxon>
        <taxon>Fabaceae</taxon>
        <taxon>Papilionoideae</taxon>
        <taxon>50 kb inversion clade</taxon>
        <taxon>NPAAA clade</taxon>
        <taxon>indigoferoid/millettioid clade</taxon>
        <taxon>Phaseoleae</taxon>
        <taxon>Clitoria</taxon>
    </lineage>
</organism>
<dbReference type="EMBL" id="JAYKXN010000006">
    <property type="protein sequence ID" value="KAK7278727.1"/>
    <property type="molecule type" value="Genomic_DNA"/>
</dbReference>
<dbReference type="PANTHER" id="PTHR31234">
    <property type="entry name" value="LATE EMBRYOGENESIS ABUNDANT (LEA) HYDROXYPROLINE-RICH GLYCOPROTEIN FAMILY"/>
    <property type="match status" value="1"/>
</dbReference>
<comment type="caution">
    <text evidence="4">The sequence shown here is derived from an EMBL/GenBank/DDBJ whole genome shotgun (WGS) entry which is preliminary data.</text>
</comment>
<evidence type="ECO:0000313" key="5">
    <source>
        <dbReference type="Proteomes" id="UP001359559"/>
    </source>
</evidence>
<feature type="transmembrane region" description="Helical" evidence="3">
    <location>
        <begin position="69"/>
        <end position="91"/>
    </location>
</feature>
<dbReference type="InterPro" id="IPR044839">
    <property type="entry name" value="NDR1-like"/>
</dbReference>
<dbReference type="GO" id="GO:0005886">
    <property type="term" value="C:plasma membrane"/>
    <property type="evidence" value="ECO:0007669"/>
    <property type="project" value="TreeGrafter"/>
</dbReference>
<sequence>MTTRSQTRTQKNTALRSFIYSHHNPSFATKTETHSLHHHNSQYMADNKEPQSNNNHRGRGCCCCLFRTFWILLVSIIVFALLVILVAYIIIQPRSFKFHVTNAKLTRFNYTGNTLNYNLVLNFTERNPNKKLNIYYDLVEGHAFYEGVRFASGHVIPWQESFRQFAKSTNTTSAVFSGQHVMVLDHQQVSEFDEDKRNGVFRIDLKLYFTIRFRLGDFIGGDMKPKAKCKLEVPSVSNGSTVSAFSPTNCEVDF</sequence>
<keyword evidence="3" id="KW-1133">Transmembrane helix</keyword>
<keyword evidence="5" id="KW-1185">Reference proteome</keyword>
<name>A0AAN9FLP9_CLITE</name>
<evidence type="ECO:0000313" key="4">
    <source>
        <dbReference type="EMBL" id="KAK7278727.1"/>
    </source>
</evidence>
<dbReference type="Proteomes" id="UP001359559">
    <property type="component" value="Unassembled WGS sequence"/>
</dbReference>
<keyword evidence="2 3" id="KW-0472">Membrane</keyword>
<protein>
    <recommendedName>
        <fullName evidence="6">Late embryogenesis abundant protein LEA-2 subgroup domain-containing protein</fullName>
    </recommendedName>
</protein>
<evidence type="ECO:0000256" key="2">
    <source>
        <dbReference type="ARBA" id="ARBA00023136"/>
    </source>
</evidence>
<proteinExistence type="predicted"/>
<evidence type="ECO:0000256" key="1">
    <source>
        <dbReference type="ARBA" id="ARBA00004370"/>
    </source>
</evidence>
<reference evidence="4 5" key="1">
    <citation type="submission" date="2024-01" db="EMBL/GenBank/DDBJ databases">
        <title>The genomes of 5 underutilized Papilionoideae crops provide insights into root nodulation and disease resistance.</title>
        <authorList>
            <person name="Yuan L."/>
        </authorList>
    </citation>
    <scope>NUCLEOTIDE SEQUENCE [LARGE SCALE GENOMIC DNA]</scope>
    <source>
        <strain evidence="4">LY-2023</strain>
        <tissue evidence="4">Leaf</tissue>
    </source>
</reference>
<dbReference type="PANTHER" id="PTHR31234:SF61">
    <property type="entry name" value="OS01G0574800 PROTEIN"/>
    <property type="match status" value="1"/>
</dbReference>
<accession>A0AAN9FLP9</accession>
<dbReference type="GO" id="GO:0098542">
    <property type="term" value="P:defense response to other organism"/>
    <property type="evidence" value="ECO:0007669"/>
    <property type="project" value="InterPro"/>
</dbReference>
<evidence type="ECO:0000256" key="3">
    <source>
        <dbReference type="SAM" id="Phobius"/>
    </source>
</evidence>
<keyword evidence="3" id="KW-0812">Transmembrane</keyword>
<gene>
    <name evidence="4" type="ORF">RJT34_23763</name>
</gene>
<evidence type="ECO:0008006" key="6">
    <source>
        <dbReference type="Google" id="ProtNLM"/>
    </source>
</evidence>
<comment type="subcellular location">
    <subcellularLocation>
        <location evidence="1">Membrane</location>
    </subcellularLocation>
</comment>
<dbReference type="AlphaFoldDB" id="A0AAN9FLP9"/>